<dbReference type="AlphaFoldDB" id="A0A653IH98"/>
<keyword evidence="2" id="KW-1185">Reference proteome</keyword>
<organism evidence="1 2">
    <name type="scientific">Exiguobacterium oxidotolerans</name>
    <dbReference type="NCBI Taxonomy" id="223958"/>
    <lineage>
        <taxon>Bacteria</taxon>
        <taxon>Bacillati</taxon>
        <taxon>Bacillota</taxon>
        <taxon>Bacilli</taxon>
        <taxon>Bacillales</taxon>
        <taxon>Bacillales Family XII. Incertae Sedis</taxon>
        <taxon>Exiguobacterium</taxon>
    </lineage>
</organism>
<dbReference type="RefSeq" id="WP_159174054.1">
    <property type="nucleotide sequence ID" value="NZ_LR732312.1"/>
</dbReference>
<name>A0A653IH98_9BACL</name>
<dbReference type="EMBL" id="CABWKQ010000032">
    <property type="protein sequence ID" value="VWX38409.1"/>
    <property type="molecule type" value="Genomic_DNA"/>
</dbReference>
<protein>
    <submittedName>
        <fullName evidence="1">Uncharacterized protein</fullName>
    </submittedName>
</protein>
<accession>A0A653IH98</accession>
<evidence type="ECO:0000313" key="1">
    <source>
        <dbReference type="EMBL" id="VWX38409.1"/>
    </source>
</evidence>
<dbReference type="Proteomes" id="UP000439752">
    <property type="component" value="Unassembled WGS sequence"/>
</dbReference>
<gene>
    <name evidence="1" type="ORF">EXIGUO9Y_380168</name>
</gene>
<sequence length="190" mass="23115">MNRKWNWADAFPQSCTDDVRVVARLLPRRLFGTVTWGTIDVTFFGESLILPSRLYLNEVKEEKIQTLTERQRWILYCMYTRHHDGYIREKYVHRLEQKQAKTDWVLLYLIELSGEYVREILERIEPMLQTWSEEQLRTFAAANERYLQRIERRIISYWDLHQRTAYPVLWNSDYVGFRIAQCYRSSRAHS</sequence>
<proteinExistence type="predicted"/>
<evidence type="ECO:0000313" key="2">
    <source>
        <dbReference type="Proteomes" id="UP000439752"/>
    </source>
</evidence>
<reference evidence="1 2" key="1">
    <citation type="submission" date="2019-10" db="EMBL/GenBank/DDBJ databases">
        <authorList>
            <person name="Karimi E."/>
        </authorList>
    </citation>
    <scope>NUCLEOTIDE SEQUENCE [LARGE SCALE GENOMIC DNA]</scope>
    <source>
        <strain evidence="1">Exiguobacterium sp. 9Y</strain>
    </source>
</reference>